<evidence type="ECO:0000313" key="3">
    <source>
        <dbReference type="Proteomes" id="UP001597344"/>
    </source>
</evidence>
<organism evidence="2 3">
    <name type="scientific">Aquimarina celericrescens</name>
    <dbReference type="NCBI Taxonomy" id="1964542"/>
    <lineage>
        <taxon>Bacteria</taxon>
        <taxon>Pseudomonadati</taxon>
        <taxon>Bacteroidota</taxon>
        <taxon>Flavobacteriia</taxon>
        <taxon>Flavobacteriales</taxon>
        <taxon>Flavobacteriaceae</taxon>
        <taxon>Aquimarina</taxon>
    </lineage>
</organism>
<reference evidence="3" key="1">
    <citation type="journal article" date="2019" name="Int. J. Syst. Evol. Microbiol.">
        <title>The Global Catalogue of Microorganisms (GCM) 10K type strain sequencing project: providing services to taxonomists for standard genome sequencing and annotation.</title>
        <authorList>
            <consortium name="The Broad Institute Genomics Platform"/>
            <consortium name="The Broad Institute Genome Sequencing Center for Infectious Disease"/>
            <person name="Wu L."/>
            <person name="Ma J."/>
        </authorList>
    </citation>
    <scope>NUCLEOTIDE SEQUENCE [LARGE SCALE GENOMIC DNA]</scope>
    <source>
        <strain evidence="3">DT92</strain>
    </source>
</reference>
<name>A0ABW5AVU5_9FLAO</name>
<protein>
    <submittedName>
        <fullName evidence="2">Nuclear transport factor 2 family protein</fullName>
    </submittedName>
</protein>
<dbReference type="Gene3D" id="3.10.450.50">
    <property type="match status" value="1"/>
</dbReference>
<dbReference type="SUPFAM" id="SSF54427">
    <property type="entry name" value="NTF2-like"/>
    <property type="match status" value="1"/>
</dbReference>
<dbReference type="Proteomes" id="UP001597344">
    <property type="component" value="Unassembled WGS sequence"/>
</dbReference>
<feature type="signal peptide" evidence="1">
    <location>
        <begin position="1"/>
        <end position="19"/>
    </location>
</feature>
<dbReference type="InterPro" id="IPR032710">
    <property type="entry name" value="NTF2-like_dom_sf"/>
</dbReference>
<dbReference type="Pfam" id="PF12893">
    <property type="entry name" value="Lumazine_bd_2"/>
    <property type="match status" value="1"/>
</dbReference>
<dbReference type="EMBL" id="JBHUHY010000006">
    <property type="protein sequence ID" value="MFD2186841.1"/>
    <property type="molecule type" value="Genomic_DNA"/>
</dbReference>
<keyword evidence="3" id="KW-1185">Reference proteome</keyword>
<feature type="chain" id="PRO_5045419275" evidence="1">
    <location>
        <begin position="20"/>
        <end position="140"/>
    </location>
</feature>
<comment type="caution">
    <text evidence="2">The sequence shown here is derived from an EMBL/GenBank/DDBJ whole genome shotgun (WGS) entry which is preliminary data.</text>
</comment>
<evidence type="ECO:0000313" key="2">
    <source>
        <dbReference type="EMBL" id="MFD2186841.1"/>
    </source>
</evidence>
<accession>A0ABW5AVU5</accession>
<gene>
    <name evidence="2" type="ORF">ACFSJT_08565</name>
</gene>
<dbReference type="RefSeq" id="WP_378319839.1">
    <property type="nucleotide sequence ID" value="NZ_JBHUHY010000006.1"/>
</dbReference>
<dbReference type="InterPro" id="IPR039437">
    <property type="entry name" value="FrzH/put_lumazine-bd"/>
</dbReference>
<evidence type="ECO:0000256" key="1">
    <source>
        <dbReference type="SAM" id="SignalP"/>
    </source>
</evidence>
<keyword evidence="1" id="KW-0732">Signal</keyword>
<sequence length="140" mass="16038">MKIYFLTTLFLIFSSIIVAQSEEDQIKAVINKYLEGTSYNKPSTIKEAFYKQATLFLSHKEKPVWIVSVSEYASWFEKKESGKFNGRTGKILSVDQENDIATAKAEILSKGKDIRYVDIFILKKINGEWKIISKAATRTK</sequence>
<proteinExistence type="predicted"/>